<dbReference type="AlphaFoldDB" id="A0A3D9AKJ3"/>
<comment type="caution">
    <text evidence="1">The sequence shown here is derived from an EMBL/GenBank/DDBJ whole genome shotgun (WGS) entry which is preliminary data.</text>
</comment>
<keyword evidence="2" id="KW-1185">Reference proteome</keyword>
<accession>A0A3D9AKJ3</accession>
<name>A0A3D9AKJ3_9FLAO</name>
<dbReference type="RefSeq" id="WP_123892022.1">
    <property type="nucleotide sequence ID" value="NZ_QNVU01000053.1"/>
</dbReference>
<dbReference type="EMBL" id="QNVU01000053">
    <property type="protein sequence ID" value="REC41859.1"/>
    <property type="molecule type" value="Genomic_DNA"/>
</dbReference>
<evidence type="ECO:0008006" key="3">
    <source>
        <dbReference type="Google" id="ProtNLM"/>
    </source>
</evidence>
<protein>
    <recommendedName>
        <fullName evidence="3">Lipoprotein</fullName>
    </recommendedName>
</protein>
<proteinExistence type="predicted"/>
<dbReference type="Proteomes" id="UP000256924">
    <property type="component" value="Unassembled WGS sequence"/>
</dbReference>
<evidence type="ECO:0000313" key="2">
    <source>
        <dbReference type="Proteomes" id="UP000256924"/>
    </source>
</evidence>
<evidence type="ECO:0000313" key="1">
    <source>
        <dbReference type="EMBL" id="REC41859.1"/>
    </source>
</evidence>
<dbReference type="PROSITE" id="PS51257">
    <property type="entry name" value="PROKAR_LIPOPROTEIN"/>
    <property type="match status" value="1"/>
</dbReference>
<reference evidence="1 2" key="1">
    <citation type="journal article" date="2004" name="Emerg. Infect. Dis.">
        <title>Amoebae-resisting bacteria isolated from human nasal swabs by amoebal coculture.</title>
        <authorList>
            <person name="Greub G."/>
            <person name="La Scola B."/>
            <person name="Raoult D."/>
        </authorList>
    </citation>
    <scope>NUCLEOTIDE SEQUENCE [LARGE SCALE GENOMIC DNA]</scope>
    <source>
        <strain evidence="1 2">CCUG 51329</strain>
    </source>
</reference>
<sequence>MKRKMISWLSLVAVFLVSYSCRNDMLPEKEIFENSSQFQLTSRRMSLAESKHRLKLMPEISEAQTLLRSSQYNVSGKTVNGVTINTNDVIYIENGPNYHTYTFNIVRENASIDAPVENLVLTPLPDGTYKGLLFRYNFTQQEKQNIMEGIPVDTKGKTTITEAGTNITLSKVQECSYVQETIWQDCSQHIHNQSNISDWVNCTAEIKPQVYTIGYWSC</sequence>
<organism evidence="1 2">
    <name type="scientific">Candidatus Chryseobacterium massiliense</name>
    <dbReference type="NCBI Taxonomy" id="204089"/>
    <lineage>
        <taxon>Bacteria</taxon>
        <taxon>Pseudomonadati</taxon>
        <taxon>Bacteroidota</taxon>
        <taxon>Flavobacteriia</taxon>
        <taxon>Flavobacteriales</taxon>
        <taxon>Weeksellaceae</taxon>
        <taxon>Chryseobacterium group</taxon>
        <taxon>Chryseobacterium</taxon>
    </lineage>
</organism>
<gene>
    <name evidence="1" type="ORF">DRF68_18370</name>
</gene>